<dbReference type="VEuPathDB" id="GiardiaDB:QR46_4572"/>
<dbReference type="VEuPathDB" id="GiardiaDB:GL50581_2600"/>
<sequence>VNTGMRPLDFLDTFKKVVLPMQRRLGAKLTCFVVQKYDLENQIFVITLQSCAVTKLPQDLGGVAVSSLGNTFAVHHCMLLESAGALSRDLLALCSSETAPVLTLSILSIYASAESDVAKLVKSASSKCYAPASGDAEMPLLDCSSNSPIWPIGPLLIFHPHITLSPTSLPSFSAMDCIFSFFSFAKPTTYPMHLGTVLHNVVQSKFVTEATRAKTSDQLAMLKAAWIELELEPDELPGVISASKIPTSMKVPYSPASMKDKILYELLKNEPVISLQNNDLEFIDERAAIDTVSKLACDAASTREALQARHVEYFVEKHIASTDLGMQGKIDLFGLLKCEETGEIQRKDIIELKTTSTSGAKREAHFMQACTYFYATCLEQKAASDTLLGCDVIGIKQGRFCRPFQLFGTQKFVTCAELAKKQPHNPLFYFLQLYTVFRVTYLILLELSVYLITMVNADECYIDAQQFVDILRKHEPKYLRTQADNASFLRFLFTPGGLKSTTMTSIRKELVSALLGTYHHITGDSLTPLAVLSHFHTVRVGNCYYSFVHLKSGSLTVTDMYRLRFLVTTHVSSSPSLDQAHCVVSNILMRVLACGSSSQMYSQIALLESSYDLSSVYSPPVSEAIGVWAAYPLLPNGTVAGRSISILMSSPMLRQLSFEEIIDAIDQKLLMLERSVQHCPLKVLEDAVKGPFYNDSILLLVNKEDAHKLPTDLLAVFARRGICTVSGSDWPAKFSDAELIGVITRQISPADLFSSVTSKCTAFSNSLTKMAAVAPMDLLDLPILRQSYGTIYVFIDFSNSQGTDMLNYAAVYNDFYAVLATLPEYKRVFFICS</sequence>
<accession>V6TB44</accession>
<gene>
    <name evidence="1" type="ORF">DHA2_154625</name>
</gene>
<proteinExistence type="predicted"/>
<dbReference type="VEuPathDB" id="GiardiaDB:GL50803_0015192"/>
<name>V6TB44_GIAIN</name>
<evidence type="ECO:0000313" key="2">
    <source>
        <dbReference type="Proteomes" id="UP000018320"/>
    </source>
</evidence>
<dbReference type="AlphaFoldDB" id="V6TB44"/>
<feature type="non-terminal residue" evidence="1">
    <location>
        <position position="1"/>
    </location>
</feature>
<reference evidence="2" key="1">
    <citation type="submission" date="2012-02" db="EMBL/GenBank/DDBJ databases">
        <title>Genome sequencing of Giardia lamblia Genotypes A2 and B isolates (DH and GS) and comparative analysis with the genomes of Genotypes A1 and E (WB and Pig).</title>
        <authorList>
            <person name="Adam R."/>
            <person name="Dahlstrom E."/>
            <person name="Martens C."/>
            <person name="Bruno D."/>
            <person name="Barbian K."/>
            <person name="Porcella S.F."/>
            <person name="Nash T."/>
        </authorList>
    </citation>
    <scope>NUCLEOTIDE SEQUENCE</scope>
    <source>
        <strain evidence="2">DH</strain>
    </source>
</reference>
<dbReference type="EMBL" id="AHGT01000056">
    <property type="protein sequence ID" value="ESU36108.1"/>
    <property type="molecule type" value="Genomic_DNA"/>
</dbReference>
<protein>
    <submittedName>
        <fullName evidence="1">Uncharacterized protein</fullName>
    </submittedName>
</protein>
<reference evidence="1 2" key="2">
    <citation type="journal article" date="2013" name="Genome Biol. Evol.">
        <title>Genome sequencing of Giardia lamblia genotypes A2 and B isolates (DH and GS) and comparative analysis with the genomes of genotypes A1 and E (WB and Pig).</title>
        <authorList>
            <person name="Adam R.D."/>
            <person name="Dahlstrom E.W."/>
            <person name="Martens C.A."/>
            <person name="Bruno D.P."/>
            <person name="Barbian K.D."/>
            <person name="Ricklefs S.M."/>
            <person name="Hernandez M.M."/>
            <person name="Narla N.P."/>
            <person name="Patel R.B."/>
            <person name="Porcella S.F."/>
            <person name="Nash T.E."/>
        </authorList>
    </citation>
    <scope>NUCLEOTIDE SEQUENCE [LARGE SCALE GENOMIC DNA]</scope>
    <source>
        <strain evidence="1 2">DH</strain>
    </source>
</reference>
<dbReference type="VEuPathDB" id="GiardiaDB:DHA2_154625"/>
<dbReference type="Proteomes" id="UP000018320">
    <property type="component" value="Unassembled WGS sequence"/>
</dbReference>
<organism evidence="1 2">
    <name type="scientific">Giardia intestinalis</name>
    <name type="common">Giardia lamblia</name>
    <dbReference type="NCBI Taxonomy" id="5741"/>
    <lineage>
        <taxon>Eukaryota</taxon>
        <taxon>Metamonada</taxon>
        <taxon>Diplomonadida</taxon>
        <taxon>Hexamitidae</taxon>
        <taxon>Giardiinae</taxon>
        <taxon>Giardia</taxon>
    </lineage>
</organism>
<evidence type="ECO:0000313" key="1">
    <source>
        <dbReference type="EMBL" id="ESU36108.1"/>
    </source>
</evidence>
<comment type="caution">
    <text evidence="1">The sequence shown here is derived from an EMBL/GenBank/DDBJ whole genome shotgun (WGS) entry which is preliminary data.</text>
</comment>